<dbReference type="InterPro" id="IPR000742">
    <property type="entry name" value="EGF"/>
</dbReference>
<dbReference type="InterPro" id="IPR042635">
    <property type="entry name" value="MEGF10/SREC1/2-like"/>
</dbReference>
<name>Q4TGQ1_TETNG</name>
<dbReference type="EMBL" id="CAAE01003553">
    <property type="protein sequence ID" value="CAF87931.1"/>
    <property type="molecule type" value="Genomic_DNA"/>
</dbReference>
<reference evidence="4" key="2">
    <citation type="submission" date="2004-02" db="EMBL/GenBank/DDBJ databases">
        <authorList>
            <consortium name="Genoscope"/>
            <consortium name="Whitehead Institute Centre for Genome Research"/>
        </authorList>
    </citation>
    <scope>NUCLEOTIDE SEQUENCE</scope>
</reference>
<feature type="disulfide bond" evidence="2">
    <location>
        <begin position="31"/>
        <end position="40"/>
    </location>
</feature>
<organism evidence="4">
    <name type="scientific">Tetraodon nigroviridis</name>
    <name type="common">Spotted green pufferfish</name>
    <name type="synonym">Chelonodon nigroviridis</name>
    <dbReference type="NCBI Taxonomy" id="99883"/>
    <lineage>
        <taxon>Eukaryota</taxon>
        <taxon>Metazoa</taxon>
        <taxon>Chordata</taxon>
        <taxon>Craniata</taxon>
        <taxon>Vertebrata</taxon>
        <taxon>Euteleostomi</taxon>
        <taxon>Actinopterygii</taxon>
        <taxon>Neopterygii</taxon>
        <taxon>Teleostei</taxon>
        <taxon>Neoteleostei</taxon>
        <taxon>Acanthomorphata</taxon>
        <taxon>Eupercaria</taxon>
        <taxon>Tetraodontiformes</taxon>
        <taxon>Tetradontoidea</taxon>
        <taxon>Tetraodontidae</taxon>
        <taxon>Tetraodon</taxon>
    </lineage>
</organism>
<dbReference type="PANTHER" id="PTHR24043:SF8">
    <property type="entry name" value="EGF-LIKE DOMAIN-CONTAINING PROTEIN"/>
    <property type="match status" value="1"/>
</dbReference>
<comment type="caution">
    <text evidence="2">Lacks conserved residue(s) required for the propagation of feature annotation.</text>
</comment>
<accession>Q4TGQ1</accession>
<dbReference type="OrthoDB" id="8916059at2759"/>
<feature type="domain" description="EGF-like" evidence="3">
    <location>
        <begin position="6"/>
        <end position="41"/>
    </location>
</feature>
<evidence type="ECO:0000313" key="4">
    <source>
        <dbReference type="EMBL" id="CAF87931.1"/>
    </source>
</evidence>
<keyword evidence="1 2" id="KW-0245">EGF-like domain</keyword>
<dbReference type="Gene3D" id="2.170.300.10">
    <property type="entry name" value="Tie2 ligand-binding domain superfamily"/>
    <property type="match status" value="1"/>
</dbReference>
<proteinExistence type="predicted"/>
<sequence>CPEGFFGKNCSFPSKCKNGGSCDPVTGSCRCPPGVSGEFCQDGCPKGSMGNCAIKGATAPIMAAATGPTAPVCVTLDSMDAFATSRVLSGLLVQAALRSVGASSRTRWNVIVDLAPVSANQATKAAHAKRCALKGPGGPAAHKPAPSVRTEASAINTTGPASVLQASWEDCVKTVSTSTVCCLVSIVTC</sequence>
<dbReference type="KEGG" id="tng:GSTEN00000985G001"/>
<feature type="non-terminal residue" evidence="4">
    <location>
        <position position="1"/>
    </location>
</feature>
<evidence type="ECO:0000256" key="1">
    <source>
        <dbReference type="ARBA" id="ARBA00022536"/>
    </source>
</evidence>
<reference evidence="4" key="1">
    <citation type="journal article" date="2004" name="Nature">
        <title>Genome duplication in the teleost fish Tetraodon nigroviridis reveals the early vertebrate proto-karyotype.</title>
        <authorList>
            <person name="Jaillon O."/>
            <person name="Aury J.-M."/>
            <person name="Brunet F."/>
            <person name="Petit J.-L."/>
            <person name="Stange-Thomann N."/>
            <person name="Mauceli E."/>
            <person name="Bouneau L."/>
            <person name="Fischer C."/>
            <person name="Ozouf-Costaz C."/>
            <person name="Bernot A."/>
            <person name="Nicaud S."/>
            <person name="Jaffe D."/>
            <person name="Fisher S."/>
            <person name="Lutfalla G."/>
            <person name="Dossat C."/>
            <person name="Segurens B."/>
            <person name="Dasilva C."/>
            <person name="Salanoubat M."/>
            <person name="Levy M."/>
            <person name="Boudet N."/>
            <person name="Castellano S."/>
            <person name="Anthouard V."/>
            <person name="Jubin C."/>
            <person name="Castelli V."/>
            <person name="Katinka M."/>
            <person name="Vacherie B."/>
            <person name="Biemont C."/>
            <person name="Skalli Z."/>
            <person name="Cattolico L."/>
            <person name="Poulain J."/>
            <person name="De Berardinis V."/>
            <person name="Cruaud C."/>
            <person name="Duprat S."/>
            <person name="Brottier P."/>
            <person name="Coutanceau J.-P."/>
            <person name="Gouzy J."/>
            <person name="Parra G."/>
            <person name="Lardier G."/>
            <person name="Chapple C."/>
            <person name="McKernan K.J."/>
            <person name="McEwan P."/>
            <person name="Bosak S."/>
            <person name="Kellis M."/>
            <person name="Volff J.-N."/>
            <person name="Guigo R."/>
            <person name="Zody M.C."/>
            <person name="Mesirov J."/>
            <person name="Lindblad-Toh K."/>
            <person name="Birren B."/>
            <person name="Nusbaum C."/>
            <person name="Kahn D."/>
            <person name="Robinson-Rechavi M."/>
            <person name="Laudet V."/>
            <person name="Schachter V."/>
            <person name="Quetier F."/>
            <person name="Saurin W."/>
            <person name="Scarpelli C."/>
            <person name="Wincker P."/>
            <person name="Lander E.S."/>
            <person name="Weissenbach J."/>
            <person name="Roest Crollius H."/>
        </authorList>
    </citation>
    <scope>NUCLEOTIDE SEQUENCE [LARGE SCALE GENOMIC DNA]</scope>
</reference>
<dbReference type="CDD" id="cd00054">
    <property type="entry name" value="EGF_CA"/>
    <property type="match status" value="1"/>
</dbReference>
<gene>
    <name evidence="4" type="ORF">GSTENG00000985001</name>
</gene>
<evidence type="ECO:0000256" key="2">
    <source>
        <dbReference type="PROSITE-ProRule" id="PRU00076"/>
    </source>
</evidence>
<dbReference type="PANTHER" id="PTHR24043">
    <property type="entry name" value="SCAVENGER RECEPTOR CLASS F"/>
    <property type="match status" value="1"/>
</dbReference>
<keyword evidence="2" id="KW-1015">Disulfide bond</keyword>
<dbReference type="PROSITE" id="PS00022">
    <property type="entry name" value="EGF_1"/>
    <property type="match status" value="1"/>
</dbReference>
<evidence type="ECO:0000259" key="3">
    <source>
        <dbReference type="PROSITE" id="PS50026"/>
    </source>
</evidence>
<dbReference type="AlphaFoldDB" id="Q4TGQ1"/>
<dbReference type="GO" id="GO:0005044">
    <property type="term" value="F:scavenger receptor activity"/>
    <property type="evidence" value="ECO:0007669"/>
    <property type="project" value="InterPro"/>
</dbReference>
<dbReference type="PROSITE" id="PS50026">
    <property type="entry name" value="EGF_3"/>
    <property type="match status" value="1"/>
</dbReference>
<protein>
    <submittedName>
        <fullName evidence="4">Chromosome undetermined SCAF3553, whole genome shotgun sequence</fullName>
    </submittedName>
</protein>